<keyword evidence="19" id="KW-1185">Reference proteome</keyword>
<evidence type="ECO:0000256" key="4">
    <source>
        <dbReference type="ARBA" id="ARBA00012462"/>
    </source>
</evidence>
<feature type="chain" id="PRO_5019442838" description="tripeptidyl-peptidase II" evidence="16">
    <location>
        <begin position="16"/>
        <end position="598"/>
    </location>
</feature>
<feature type="active site" description="Charge relay system" evidence="15">
    <location>
        <position position="517"/>
    </location>
</feature>
<evidence type="ECO:0000313" key="19">
    <source>
        <dbReference type="Proteomes" id="UP000284842"/>
    </source>
</evidence>
<organism evidence="18 19">
    <name type="scientific">Panaeolus cyanescens</name>
    <dbReference type="NCBI Taxonomy" id="181874"/>
    <lineage>
        <taxon>Eukaryota</taxon>
        <taxon>Fungi</taxon>
        <taxon>Dikarya</taxon>
        <taxon>Basidiomycota</taxon>
        <taxon>Agaricomycotina</taxon>
        <taxon>Agaricomycetes</taxon>
        <taxon>Agaricomycetidae</taxon>
        <taxon>Agaricales</taxon>
        <taxon>Agaricineae</taxon>
        <taxon>Galeropsidaceae</taxon>
        <taxon>Panaeolus</taxon>
    </lineage>
</organism>
<keyword evidence="13" id="KW-0865">Zymogen</keyword>
<evidence type="ECO:0000256" key="15">
    <source>
        <dbReference type="PROSITE-ProRule" id="PRU01032"/>
    </source>
</evidence>
<dbReference type="PROSITE" id="PS51695">
    <property type="entry name" value="SEDOLISIN"/>
    <property type="match status" value="1"/>
</dbReference>
<comment type="caution">
    <text evidence="18">The sequence shown here is derived from an EMBL/GenBank/DDBJ whole genome shotgun (WGS) entry which is preliminary data.</text>
</comment>
<keyword evidence="9 15" id="KW-0378">Hydrolase</keyword>
<evidence type="ECO:0000259" key="17">
    <source>
        <dbReference type="PROSITE" id="PS51695"/>
    </source>
</evidence>
<dbReference type="PANTHER" id="PTHR14218:SF15">
    <property type="entry name" value="TRIPEPTIDYL-PEPTIDASE 1"/>
    <property type="match status" value="1"/>
</dbReference>
<dbReference type="OrthoDB" id="409122at2759"/>
<keyword evidence="8 16" id="KW-0732">Signal</keyword>
<comment type="catalytic activity">
    <reaction evidence="1">
        <text>Release of an N-terminal tripeptide from a polypeptide.</text>
        <dbReference type="EC" id="3.4.14.10"/>
    </reaction>
</comment>
<evidence type="ECO:0000256" key="2">
    <source>
        <dbReference type="ARBA" id="ARBA00002451"/>
    </source>
</evidence>
<feature type="binding site" evidence="15">
    <location>
        <position position="580"/>
    </location>
    <ligand>
        <name>Ca(2+)</name>
        <dbReference type="ChEBI" id="CHEBI:29108"/>
    </ligand>
</feature>
<dbReference type="Pfam" id="PF09286">
    <property type="entry name" value="Pro-kuma_activ"/>
    <property type="match status" value="1"/>
</dbReference>
<evidence type="ECO:0000256" key="3">
    <source>
        <dbReference type="ARBA" id="ARBA00004239"/>
    </source>
</evidence>
<dbReference type="STRING" id="181874.A0A409YI72"/>
<gene>
    <name evidence="18" type="ORF">CVT24_002148</name>
</gene>
<evidence type="ECO:0000256" key="11">
    <source>
        <dbReference type="ARBA" id="ARBA00022837"/>
    </source>
</evidence>
<dbReference type="Gene3D" id="3.40.50.200">
    <property type="entry name" value="Peptidase S8/S53 domain"/>
    <property type="match status" value="1"/>
</dbReference>
<evidence type="ECO:0000256" key="12">
    <source>
        <dbReference type="ARBA" id="ARBA00023026"/>
    </source>
</evidence>
<feature type="active site" description="Charge relay system" evidence="15">
    <location>
        <position position="297"/>
    </location>
</feature>
<evidence type="ECO:0000256" key="13">
    <source>
        <dbReference type="ARBA" id="ARBA00023145"/>
    </source>
</evidence>
<feature type="domain" description="Peptidase S53" evidence="17">
    <location>
        <begin position="223"/>
        <end position="598"/>
    </location>
</feature>
<dbReference type="InterPro" id="IPR000209">
    <property type="entry name" value="Peptidase_S8/S53_dom"/>
</dbReference>
<dbReference type="InterPro" id="IPR015366">
    <property type="entry name" value="S53_propep"/>
</dbReference>
<feature type="binding site" evidence="15">
    <location>
        <position position="559"/>
    </location>
    <ligand>
        <name>Ca(2+)</name>
        <dbReference type="ChEBI" id="CHEBI:29108"/>
    </ligand>
</feature>
<dbReference type="CDD" id="cd11377">
    <property type="entry name" value="Pro-peptidase_S53"/>
    <property type="match status" value="1"/>
</dbReference>
<evidence type="ECO:0000256" key="7">
    <source>
        <dbReference type="ARBA" id="ARBA00022723"/>
    </source>
</evidence>
<dbReference type="GO" id="GO:0008240">
    <property type="term" value="F:tripeptidyl-peptidase activity"/>
    <property type="evidence" value="ECO:0007669"/>
    <property type="project" value="UniProtKB-EC"/>
</dbReference>
<dbReference type="PANTHER" id="PTHR14218">
    <property type="entry name" value="PROTEASE S8 TRIPEPTIDYL PEPTIDASE I CLN2"/>
    <property type="match status" value="1"/>
</dbReference>
<evidence type="ECO:0000256" key="16">
    <source>
        <dbReference type="SAM" id="SignalP"/>
    </source>
</evidence>
<dbReference type="PROSITE" id="PS00138">
    <property type="entry name" value="SUBTILASE_SER"/>
    <property type="match status" value="1"/>
</dbReference>
<dbReference type="GO" id="GO:0004252">
    <property type="term" value="F:serine-type endopeptidase activity"/>
    <property type="evidence" value="ECO:0007669"/>
    <property type="project" value="UniProtKB-UniRule"/>
</dbReference>
<evidence type="ECO:0000256" key="5">
    <source>
        <dbReference type="ARBA" id="ARBA00022525"/>
    </source>
</evidence>
<name>A0A409YI72_9AGAR</name>
<dbReference type="EC" id="3.4.14.10" evidence="4"/>
<feature type="binding site" evidence="15">
    <location>
        <position position="578"/>
    </location>
    <ligand>
        <name>Ca(2+)</name>
        <dbReference type="ChEBI" id="CHEBI:29108"/>
    </ligand>
</feature>
<evidence type="ECO:0000256" key="9">
    <source>
        <dbReference type="ARBA" id="ARBA00022801"/>
    </source>
</evidence>
<feature type="binding site" evidence="15">
    <location>
        <position position="560"/>
    </location>
    <ligand>
        <name>Ca(2+)</name>
        <dbReference type="ChEBI" id="CHEBI:29108"/>
    </ligand>
</feature>
<dbReference type="FunFam" id="3.40.50.200:FF:000015">
    <property type="entry name" value="Tripeptidyl peptidase A"/>
    <property type="match status" value="1"/>
</dbReference>
<dbReference type="GO" id="GO:0046872">
    <property type="term" value="F:metal ion binding"/>
    <property type="evidence" value="ECO:0007669"/>
    <property type="project" value="UniProtKB-UniRule"/>
</dbReference>
<dbReference type="InterPro" id="IPR036852">
    <property type="entry name" value="Peptidase_S8/S53_dom_sf"/>
</dbReference>
<dbReference type="SMART" id="SM00944">
    <property type="entry name" value="Pro-kuma_activ"/>
    <property type="match status" value="1"/>
</dbReference>
<keyword evidence="7 15" id="KW-0479">Metal-binding</keyword>
<dbReference type="Pfam" id="PF00082">
    <property type="entry name" value="Peptidase_S8"/>
    <property type="match status" value="1"/>
</dbReference>
<dbReference type="InterPro" id="IPR030400">
    <property type="entry name" value="Sedolisin_dom"/>
</dbReference>
<protein>
    <recommendedName>
        <fullName evidence="4">tripeptidyl-peptidase II</fullName>
        <ecNumber evidence="4">3.4.14.10</ecNumber>
    </recommendedName>
</protein>
<dbReference type="InterPro" id="IPR023828">
    <property type="entry name" value="Peptidase_S8_Ser-AS"/>
</dbReference>
<dbReference type="InParanoid" id="A0A409YI72"/>
<dbReference type="CDD" id="cd04056">
    <property type="entry name" value="Peptidases_S53"/>
    <property type="match status" value="1"/>
</dbReference>
<dbReference type="EMBL" id="NHTK01001156">
    <property type="protein sequence ID" value="PPR02665.1"/>
    <property type="molecule type" value="Genomic_DNA"/>
</dbReference>
<keyword evidence="6 15" id="KW-0645">Protease</keyword>
<comment type="subcellular location">
    <subcellularLocation>
        <location evidence="3">Secreted</location>
        <location evidence="3">Extracellular space</location>
    </subcellularLocation>
</comment>
<dbReference type="InterPro" id="IPR050819">
    <property type="entry name" value="Tripeptidyl-peptidase_I"/>
</dbReference>
<proteinExistence type="predicted"/>
<feature type="signal peptide" evidence="16">
    <location>
        <begin position="1"/>
        <end position="15"/>
    </location>
</feature>
<keyword evidence="12" id="KW-0843">Virulence</keyword>
<dbReference type="AlphaFoldDB" id="A0A409YI72"/>
<evidence type="ECO:0000256" key="1">
    <source>
        <dbReference type="ARBA" id="ARBA00001910"/>
    </source>
</evidence>
<feature type="active site" description="Charge relay system" evidence="15">
    <location>
        <position position="301"/>
    </location>
</feature>
<evidence type="ECO:0000256" key="6">
    <source>
        <dbReference type="ARBA" id="ARBA00022670"/>
    </source>
</evidence>
<evidence type="ECO:0000313" key="18">
    <source>
        <dbReference type="EMBL" id="PPR02665.1"/>
    </source>
</evidence>
<dbReference type="SUPFAM" id="SSF52743">
    <property type="entry name" value="Subtilisin-like"/>
    <property type="match status" value="1"/>
</dbReference>
<keyword evidence="5" id="KW-0964">Secreted</keyword>
<dbReference type="Proteomes" id="UP000284842">
    <property type="component" value="Unassembled WGS sequence"/>
</dbReference>
<reference evidence="18 19" key="1">
    <citation type="journal article" date="2018" name="Evol. Lett.">
        <title>Horizontal gene cluster transfer increased hallucinogenic mushroom diversity.</title>
        <authorList>
            <person name="Reynolds H.T."/>
            <person name="Vijayakumar V."/>
            <person name="Gluck-Thaler E."/>
            <person name="Korotkin H.B."/>
            <person name="Matheny P.B."/>
            <person name="Slot J.C."/>
        </authorList>
    </citation>
    <scope>NUCLEOTIDE SEQUENCE [LARGE SCALE GENOMIC DNA]</scope>
    <source>
        <strain evidence="18 19">2629</strain>
    </source>
</reference>
<comment type="function">
    <text evidence="2">Secreted tripeptidyl-peptidase which degrades proteins at acidic pHs and is involved in virulence.</text>
</comment>
<keyword evidence="14" id="KW-0325">Glycoprotein</keyword>
<keyword evidence="10 15" id="KW-0720">Serine protease</keyword>
<evidence type="ECO:0000256" key="14">
    <source>
        <dbReference type="ARBA" id="ARBA00023180"/>
    </source>
</evidence>
<sequence>MTLLRSLLIFSPIVGIAVNAALLGGRPFIVKEEVKHPRGWTKHGSPHPDTRLVLRIGLPQPSFHILEEQLYQVSNPNHKNYGQFLSKEEVETLVAPPDESLRKVDEWLTSFGFRDEEISRTAANDWVTVRVPIRIAEQMLDTTYHVWKHDESGDTVIRTTSYSLPAELHDHVDLIQPTTLFSRFKADRSNVFQSDQVAPPVTQTGVLHDATNGITVDASCNQQITVTCIKEIYNAVGYTPSKDIGNSVGITGYLGEVASFADLQAFYADQVPAALNSSFKFTTVNGGPNNQSNPGGEANLDTQMAFGVAFPIPGTFWSTGGEPPFIPDIDETEDDNEPYTTWLDFVLSQRNPPLVISTSYSDDEQTVPKSFALRACRGFAQLGARGVSVLFASGDGGVGDGDPDPATQQCFTNDGRNKTEFIPGFPSSCPFVTTVGATQHFPEVATSRFASGGGFSNLFPRPAYQDKAVSTYLNSLPKGLYSGLFNPEGRAFPDVAAQGDFVRVFFEQQAFLFAGTSCSTPIFAGIVALLNDARLKARLPPMGFLNPFLYSKGIDGLNDITVGSNPGCGTPGFNASIGWDPVTGLGSPNFFKLKDLAT</sequence>
<comment type="cofactor">
    <cofactor evidence="15">
        <name>Ca(2+)</name>
        <dbReference type="ChEBI" id="CHEBI:29108"/>
    </cofactor>
    <text evidence="15">Binds 1 Ca(2+) ion per subunit.</text>
</comment>
<keyword evidence="11 15" id="KW-0106">Calcium</keyword>
<dbReference type="SUPFAM" id="SSF54897">
    <property type="entry name" value="Protease propeptides/inhibitors"/>
    <property type="match status" value="1"/>
</dbReference>
<dbReference type="GO" id="GO:0005576">
    <property type="term" value="C:extracellular region"/>
    <property type="evidence" value="ECO:0007669"/>
    <property type="project" value="UniProtKB-SubCell"/>
</dbReference>
<evidence type="ECO:0000256" key="10">
    <source>
        <dbReference type="ARBA" id="ARBA00022825"/>
    </source>
</evidence>
<accession>A0A409YI72</accession>
<evidence type="ECO:0000256" key="8">
    <source>
        <dbReference type="ARBA" id="ARBA00022729"/>
    </source>
</evidence>
<dbReference type="GO" id="GO:0006508">
    <property type="term" value="P:proteolysis"/>
    <property type="evidence" value="ECO:0007669"/>
    <property type="project" value="UniProtKB-KW"/>
</dbReference>